<dbReference type="Proteomes" id="UP000799750">
    <property type="component" value="Unassembled WGS sequence"/>
</dbReference>
<organism evidence="1 2">
    <name type="scientific">Lophium mytilinum</name>
    <dbReference type="NCBI Taxonomy" id="390894"/>
    <lineage>
        <taxon>Eukaryota</taxon>
        <taxon>Fungi</taxon>
        <taxon>Dikarya</taxon>
        <taxon>Ascomycota</taxon>
        <taxon>Pezizomycotina</taxon>
        <taxon>Dothideomycetes</taxon>
        <taxon>Pleosporomycetidae</taxon>
        <taxon>Mytilinidiales</taxon>
        <taxon>Mytilinidiaceae</taxon>
        <taxon>Lophium</taxon>
    </lineage>
</organism>
<gene>
    <name evidence="1" type="ORF">BU16DRAFT_530333</name>
</gene>
<evidence type="ECO:0000313" key="2">
    <source>
        <dbReference type="Proteomes" id="UP000799750"/>
    </source>
</evidence>
<proteinExistence type="predicted"/>
<dbReference type="EMBL" id="MU004196">
    <property type="protein sequence ID" value="KAF2490690.1"/>
    <property type="molecule type" value="Genomic_DNA"/>
</dbReference>
<sequence>MLSATWLACCIIALSFPALALFSSVILLVPSSFRQCSTRLRRHREKRGDFQRAPLGLSSRYTRASKAKGAGLKTATLLHPPSASDNYHVKALAKIVPCP</sequence>
<reference evidence="1" key="1">
    <citation type="journal article" date="2020" name="Stud. Mycol.">
        <title>101 Dothideomycetes genomes: a test case for predicting lifestyles and emergence of pathogens.</title>
        <authorList>
            <person name="Haridas S."/>
            <person name="Albert R."/>
            <person name="Binder M."/>
            <person name="Bloem J."/>
            <person name="Labutti K."/>
            <person name="Salamov A."/>
            <person name="Andreopoulos B."/>
            <person name="Baker S."/>
            <person name="Barry K."/>
            <person name="Bills G."/>
            <person name="Bluhm B."/>
            <person name="Cannon C."/>
            <person name="Castanera R."/>
            <person name="Culley D."/>
            <person name="Daum C."/>
            <person name="Ezra D."/>
            <person name="Gonzalez J."/>
            <person name="Henrissat B."/>
            <person name="Kuo A."/>
            <person name="Liang C."/>
            <person name="Lipzen A."/>
            <person name="Lutzoni F."/>
            <person name="Magnuson J."/>
            <person name="Mondo S."/>
            <person name="Nolan M."/>
            <person name="Ohm R."/>
            <person name="Pangilinan J."/>
            <person name="Park H.-J."/>
            <person name="Ramirez L."/>
            <person name="Alfaro M."/>
            <person name="Sun H."/>
            <person name="Tritt A."/>
            <person name="Yoshinaga Y."/>
            <person name="Zwiers L.-H."/>
            <person name="Turgeon B."/>
            <person name="Goodwin S."/>
            <person name="Spatafora J."/>
            <person name="Crous P."/>
            <person name="Grigoriev I."/>
        </authorList>
    </citation>
    <scope>NUCLEOTIDE SEQUENCE</scope>
    <source>
        <strain evidence="1">CBS 269.34</strain>
    </source>
</reference>
<evidence type="ECO:0000313" key="1">
    <source>
        <dbReference type="EMBL" id="KAF2490690.1"/>
    </source>
</evidence>
<dbReference type="AlphaFoldDB" id="A0A6A6QFB3"/>
<keyword evidence="2" id="KW-1185">Reference proteome</keyword>
<name>A0A6A6QFB3_9PEZI</name>
<protein>
    <submittedName>
        <fullName evidence="1">Uncharacterized protein</fullName>
    </submittedName>
</protein>
<accession>A0A6A6QFB3</accession>